<evidence type="ECO:0000313" key="1">
    <source>
        <dbReference type="EMBL" id="GFU28711.1"/>
    </source>
</evidence>
<dbReference type="EMBL" id="BMAW01129063">
    <property type="protein sequence ID" value="GFU28711.1"/>
    <property type="molecule type" value="Genomic_DNA"/>
</dbReference>
<reference evidence="1" key="1">
    <citation type="submission" date="2020-08" db="EMBL/GenBank/DDBJ databases">
        <title>Multicomponent nature underlies the extraordinary mechanical properties of spider dragline silk.</title>
        <authorList>
            <person name="Kono N."/>
            <person name="Nakamura H."/>
            <person name="Mori M."/>
            <person name="Yoshida Y."/>
            <person name="Ohtoshi R."/>
            <person name="Malay A.D."/>
            <person name="Moran D.A.P."/>
            <person name="Tomita M."/>
            <person name="Numata K."/>
            <person name="Arakawa K."/>
        </authorList>
    </citation>
    <scope>NUCLEOTIDE SEQUENCE</scope>
</reference>
<dbReference type="Proteomes" id="UP000887013">
    <property type="component" value="Unassembled WGS sequence"/>
</dbReference>
<proteinExistence type="predicted"/>
<evidence type="ECO:0000313" key="2">
    <source>
        <dbReference type="Proteomes" id="UP000887013"/>
    </source>
</evidence>
<sequence>MKLNGEWQHTSLNPENIDSPTPVICDLNSESPQLADGSLIVKSLQENVCVFRKDLNHCVHLRCKLYKGFFKIHIRKYLISENSVKSTFNGVVLDLHSWFDFFRKGKLTLIFSTVLLHLLQTTIF</sequence>
<protein>
    <submittedName>
        <fullName evidence="1">Uncharacterized protein</fullName>
    </submittedName>
</protein>
<keyword evidence="2" id="KW-1185">Reference proteome</keyword>
<gene>
    <name evidence="1" type="ORF">NPIL_575611</name>
</gene>
<name>A0A8X6QNL0_NEPPI</name>
<dbReference type="AlphaFoldDB" id="A0A8X6QNL0"/>
<organism evidence="1 2">
    <name type="scientific">Nephila pilipes</name>
    <name type="common">Giant wood spider</name>
    <name type="synonym">Nephila maculata</name>
    <dbReference type="NCBI Taxonomy" id="299642"/>
    <lineage>
        <taxon>Eukaryota</taxon>
        <taxon>Metazoa</taxon>
        <taxon>Ecdysozoa</taxon>
        <taxon>Arthropoda</taxon>
        <taxon>Chelicerata</taxon>
        <taxon>Arachnida</taxon>
        <taxon>Araneae</taxon>
        <taxon>Araneomorphae</taxon>
        <taxon>Entelegynae</taxon>
        <taxon>Araneoidea</taxon>
        <taxon>Nephilidae</taxon>
        <taxon>Nephila</taxon>
    </lineage>
</organism>
<accession>A0A8X6QNL0</accession>
<comment type="caution">
    <text evidence="1">The sequence shown here is derived from an EMBL/GenBank/DDBJ whole genome shotgun (WGS) entry which is preliminary data.</text>
</comment>